<evidence type="ECO:0000313" key="3">
    <source>
        <dbReference type="Proteomes" id="UP000186955"/>
    </source>
</evidence>
<keyword evidence="3" id="KW-1185">Reference proteome</keyword>
<gene>
    <name evidence="2" type="ORF">PENSUB_7368</name>
</gene>
<evidence type="ECO:0000313" key="2">
    <source>
        <dbReference type="EMBL" id="OKP01378.1"/>
    </source>
</evidence>
<organism evidence="2 3">
    <name type="scientific">Penicillium subrubescens</name>
    <dbReference type="NCBI Taxonomy" id="1316194"/>
    <lineage>
        <taxon>Eukaryota</taxon>
        <taxon>Fungi</taxon>
        <taxon>Dikarya</taxon>
        <taxon>Ascomycota</taxon>
        <taxon>Pezizomycotina</taxon>
        <taxon>Eurotiomycetes</taxon>
        <taxon>Eurotiomycetidae</taxon>
        <taxon>Eurotiales</taxon>
        <taxon>Aspergillaceae</taxon>
        <taxon>Penicillium</taxon>
    </lineage>
</organism>
<sequence length="103" mass="11304">MRKAPNQANRASGGHPGQNTGELVALDNPLAAQLLSSFETHYEAGRESRIVIQDVRPVQLSVTALGDPAHHLYEHLCALDYAGYHGPEPEWVRLLLRGDHGDE</sequence>
<name>A0A1Q5TMD4_9EURO</name>
<feature type="region of interest" description="Disordered" evidence="1">
    <location>
        <begin position="1"/>
        <end position="22"/>
    </location>
</feature>
<dbReference type="Proteomes" id="UP000186955">
    <property type="component" value="Unassembled WGS sequence"/>
</dbReference>
<proteinExistence type="predicted"/>
<feature type="compositionally biased region" description="Polar residues" evidence="1">
    <location>
        <begin position="1"/>
        <end position="10"/>
    </location>
</feature>
<comment type="caution">
    <text evidence="2">The sequence shown here is derived from an EMBL/GenBank/DDBJ whole genome shotgun (WGS) entry which is preliminary data.</text>
</comment>
<reference evidence="2 3" key="1">
    <citation type="submission" date="2016-10" db="EMBL/GenBank/DDBJ databases">
        <title>Genome sequence of the ascomycete fungus Penicillium subrubescens.</title>
        <authorList>
            <person name="De Vries R.P."/>
            <person name="Peng M."/>
            <person name="Dilokpimol A."/>
            <person name="Hilden K."/>
            <person name="Makela M.R."/>
            <person name="Grigoriev I."/>
            <person name="Riley R."/>
            <person name="Granchi Z."/>
        </authorList>
    </citation>
    <scope>NUCLEOTIDE SEQUENCE [LARGE SCALE GENOMIC DNA]</scope>
    <source>
        <strain evidence="2 3">CBS 132785</strain>
    </source>
</reference>
<dbReference type="EMBL" id="MNBE01000639">
    <property type="protein sequence ID" value="OKP01378.1"/>
    <property type="molecule type" value="Genomic_DNA"/>
</dbReference>
<accession>A0A1Q5TMD4</accession>
<dbReference type="AlphaFoldDB" id="A0A1Q5TMD4"/>
<protein>
    <submittedName>
        <fullName evidence="2">Uncharacterized protein</fullName>
    </submittedName>
</protein>
<evidence type="ECO:0000256" key="1">
    <source>
        <dbReference type="SAM" id="MobiDB-lite"/>
    </source>
</evidence>